<dbReference type="EMBL" id="JAGGKX010000009">
    <property type="protein sequence ID" value="MBP1969909.1"/>
    <property type="molecule type" value="Genomic_DNA"/>
</dbReference>
<name>A0ABS4IIU9_9BACI</name>
<dbReference type="InterPro" id="IPR011990">
    <property type="entry name" value="TPR-like_helical_dom_sf"/>
</dbReference>
<dbReference type="PANTHER" id="PTHR45641">
    <property type="entry name" value="TETRATRICOPEPTIDE REPEAT PROTEIN (AFU_ORTHOLOGUE AFUA_6G03870)"/>
    <property type="match status" value="1"/>
</dbReference>
<evidence type="ECO:0000313" key="4">
    <source>
        <dbReference type="EMBL" id="MBP1969909.1"/>
    </source>
</evidence>
<accession>A0ABS4IIU9</accession>
<proteinExistence type="predicted"/>
<feature type="repeat" description="TPR" evidence="3">
    <location>
        <begin position="380"/>
        <end position="413"/>
    </location>
</feature>
<keyword evidence="2 3" id="KW-0802">TPR repeat</keyword>
<gene>
    <name evidence="4" type="ORF">J2Z83_002017</name>
</gene>
<keyword evidence="1" id="KW-0677">Repeat</keyword>
<protein>
    <submittedName>
        <fullName evidence="4">Tetratricopeptide (TPR) repeat protein</fullName>
    </submittedName>
</protein>
<dbReference type="Pfam" id="PF13374">
    <property type="entry name" value="TPR_10"/>
    <property type="match status" value="1"/>
</dbReference>
<dbReference type="SMART" id="SM00671">
    <property type="entry name" value="SEL1"/>
    <property type="match status" value="2"/>
</dbReference>
<dbReference type="PROSITE" id="PS50005">
    <property type="entry name" value="TPR"/>
    <property type="match status" value="2"/>
</dbReference>
<sequence length="499" mass="58839">MITKELREHILSVREKINRHVNGQEYELAREDVQELESILEVNDEIRDDVHFLSLHTMAAFYKRDKNYTKSVHYSKQALHIKGMENEYPGFVIDTFLDYAELEREQKHLPKAMELVNELLDMLKSINWQDMYTYGMAYSSLGKVYLDEKNDDFGVRYLEQALNYFRKSVNKKDLIIGQTTALISDVYIRMKDYNKALSLYQQLLETNQQSEDKVSEGKTLLKIGEIYFYIDAKKARRTITQALKLFEDVYEDKHIDIAKGNLLLGELDETMGGIPRAIKYYKRSLDQMDSFYKENHFLIVYVYSKIGTLSITINEWDQAEHNLEKGLDLSDGFPKMKLQFFHALGKVYSEKELYEQAFSFFQDSLQELAKDGRKQSKGYADTLQDIGFNLRNQDKLEEAYVYFQEALTIHEQLQPGFPEESGMICMRLAYCYENKEDNDLQKAAFYYEKGFKQIEKMPDQEMVQEALAGMIEFFTRMDNPKKKRKYEDKFVKLQRAKSK</sequence>
<evidence type="ECO:0000256" key="3">
    <source>
        <dbReference type="PROSITE-ProRule" id="PRU00339"/>
    </source>
</evidence>
<dbReference type="SMART" id="SM00028">
    <property type="entry name" value="TPR"/>
    <property type="match status" value="9"/>
</dbReference>
<evidence type="ECO:0000256" key="1">
    <source>
        <dbReference type="ARBA" id="ARBA00022737"/>
    </source>
</evidence>
<dbReference type="InterPro" id="IPR006597">
    <property type="entry name" value="Sel1-like"/>
</dbReference>
<dbReference type="PANTHER" id="PTHR45641:SF19">
    <property type="entry name" value="NEPHROCYSTIN-3"/>
    <property type="match status" value="1"/>
</dbReference>
<evidence type="ECO:0000313" key="5">
    <source>
        <dbReference type="Proteomes" id="UP001519345"/>
    </source>
</evidence>
<dbReference type="RefSeq" id="WP_209463077.1">
    <property type="nucleotide sequence ID" value="NZ_CP110224.1"/>
</dbReference>
<dbReference type="Gene3D" id="1.25.40.10">
    <property type="entry name" value="Tetratricopeptide repeat domain"/>
    <property type="match status" value="3"/>
</dbReference>
<dbReference type="SUPFAM" id="SSF48452">
    <property type="entry name" value="TPR-like"/>
    <property type="match status" value="3"/>
</dbReference>
<keyword evidence="5" id="KW-1185">Reference proteome</keyword>
<comment type="caution">
    <text evidence="4">The sequence shown here is derived from an EMBL/GenBank/DDBJ whole genome shotgun (WGS) entry which is preliminary data.</text>
</comment>
<reference evidence="4 5" key="1">
    <citation type="submission" date="2021-03" db="EMBL/GenBank/DDBJ databases">
        <title>Genomic Encyclopedia of Type Strains, Phase IV (KMG-IV): sequencing the most valuable type-strain genomes for metagenomic binning, comparative biology and taxonomic classification.</title>
        <authorList>
            <person name="Goeker M."/>
        </authorList>
    </citation>
    <scope>NUCLEOTIDE SEQUENCE [LARGE SCALE GENOMIC DNA]</scope>
    <source>
        <strain evidence="4 5">DSM 25609</strain>
    </source>
</reference>
<evidence type="ECO:0000256" key="2">
    <source>
        <dbReference type="ARBA" id="ARBA00022803"/>
    </source>
</evidence>
<dbReference type="Pfam" id="PF13424">
    <property type="entry name" value="TPR_12"/>
    <property type="match status" value="1"/>
</dbReference>
<feature type="repeat" description="TPR" evidence="3">
    <location>
        <begin position="177"/>
        <end position="210"/>
    </location>
</feature>
<organism evidence="4 5">
    <name type="scientific">Virgibacillus natechei</name>
    <dbReference type="NCBI Taxonomy" id="1216297"/>
    <lineage>
        <taxon>Bacteria</taxon>
        <taxon>Bacillati</taxon>
        <taxon>Bacillota</taxon>
        <taxon>Bacilli</taxon>
        <taxon>Bacillales</taxon>
        <taxon>Bacillaceae</taxon>
        <taxon>Virgibacillus</taxon>
    </lineage>
</organism>
<dbReference type="InterPro" id="IPR019734">
    <property type="entry name" value="TPR_rpt"/>
</dbReference>
<dbReference type="Proteomes" id="UP001519345">
    <property type="component" value="Unassembled WGS sequence"/>
</dbReference>